<dbReference type="VEuPathDB" id="FungiDB:BO82DRAFT_96437"/>
<reference evidence="2 3" key="1">
    <citation type="submission" date="2016-12" db="EMBL/GenBank/DDBJ databases">
        <title>The genomes of Aspergillus section Nigri reveals drivers in fungal speciation.</title>
        <authorList>
            <consortium name="DOE Joint Genome Institute"/>
            <person name="Vesth T.C."/>
            <person name="Nybo J."/>
            <person name="Theobald S."/>
            <person name="Brandl J."/>
            <person name="Frisvad J.C."/>
            <person name="Nielsen K.F."/>
            <person name="Lyhne E.K."/>
            <person name="Kogle M.E."/>
            <person name="Kuo A."/>
            <person name="Riley R."/>
            <person name="Clum A."/>
            <person name="Nolan M."/>
            <person name="Lipzen A."/>
            <person name="Salamov A."/>
            <person name="Henrissat B."/>
            <person name="Wiebenga A."/>
            <person name="De Vries R.P."/>
            <person name="Grigoriev I.V."/>
            <person name="Mortensen U.H."/>
            <person name="Andersen M.R."/>
            <person name="Baker S.E."/>
        </authorList>
    </citation>
    <scope>NUCLEOTIDE SEQUENCE [LARGE SCALE GENOMIC DNA]</scope>
    <source>
        <strain evidence="2 3">CBS 121591</strain>
    </source>
</reference>
<protein>
    <submittedName>
        <fullName evidence="2">Uncharacterized protein</fullName>
    </submittedName>
</protein>
<feature type="compositionally biased region" description="Basic and acidic residues" evidence="1">
    <location>
        <begin position="123"/>
        <end position="138"/>
    </location>
</feature>
<dbReference type="GeneID" id="37144445"/>
<dbReference type="EMBL" id="KZ821704">
    <property type="protein sequence ID" value="PYH81203.1"/>
    <property type="molecule type" value="Genomic_DNA"/>
</dbReference>
<dbReference type="OrthoDB" id="4424523at2759"/>
<dbReference type="Proteomes" id="UP000248340">
    <property type="component" value="Unassembled WGS sequence"/>
</dbReference>
<dbReference type="AlphaFoldDB" id="A0A319CQX7"/>
<name>A0A319CQX7_9EURO</name>
<dbReference type="RefSeq" id="XP_025491403.1">
    <property type="nucleotide sequence ID" value="XM_025641703.1"/>
</dbReference>
<dbReference type="STRING" id="1448315.A0A319CQX7"/>
<keyword evidence="3" id="KW-1185">Reference proteome</keyword>
<organism evidence="2 3">
    <name type="scientific">Aspergillus uvarum CBS 121591</name>
    <dbReference type="NCBI Taxonomy" id="1448315"/>
    <lineage>
        <taxon>Eukaryota</taxon>
        <taxon>Fungi</taxon>
        <taxon>Dikarya</taxon>
        <taxon>Ascomycota</taxon>
        <taxon>Pezizomycotina</taxon>
        <taxon>Eurotiomycetes</taxon>
        <taxon>Eurotiomycetidae</taxon>
        <taxon>Eurotiales</taxon>
        <taxon>Aspergillaceae</taxon>
        <taxon>Aspergillus</taxon>
        <taxon>Aspergillus subgen. Circumdati</taxon>
    </lineage>
</organism>
<evidence type="ECO:0000256" key="1">
    <source>
        <dbReference type="SAM" id="MobiDB-lite"/>
    </source>
</evidence>
<accession>A0A319CQX7</accession>
<gene>
    <name evidence="2" type="ORF">BO82DRAFT_96437</name>
</gene>
<feature type="region of interest" description="Disordered" evidence="1">
    <location>
        <begin position="118"/>
        <end position="148"/>
    </location>
</feature>
<evidence type="ECO:0000313" key="3">
    <source>
        <dbReference type="Proteomes" id="UP000248340"/>
    </source>
</evidence>
<proteinExistence type="predicted"/>
<evidence type="ECO:0000313" key="2">
    <source>
        <dbReference type="EMBL" id="PYH81203.1"/>
    </source>
</evidence>
<sequence length="174" mass="20669">MGAVRAIRAELEMMREESWGVFYMDDSQWEQFMERFRRFTRERVQWFEKTGGGEPSLQRLEWNVQEDPVLEKCSLQEIGRRHRDVIRARYGEYSGGHVRHAFPLIVTQEAMDSVLAAPAANDWRPRQQEDREQKRQEGMEAEGNISDDEENVPLRKVFVRDVYPRLYSMLIDAE</sequence>